<dbReference type="Proteomes" id="UP001156870">
    <property type="component" value="Unassembled WGS sequence"/>
</dbReference>
<sequence length="74" mass="8564">MNIIIEKNKKIRFIKRKPYAIRNKPFPPIKLSINEEYAKAGIVNVHLIRGGFVHKKIDKINQEKALSAMDFSSN</sequence>
<evidence type="ECO:0000313" key="2">
    <source>
        <dbReference type="Proteomes" id="UP001156870"/>
    </source>
</evidence>
<gene>
    <name evidence="1" type="ORF">GCM10007877_01800</name>
</gene>
<keyword evidence="2" id="KW-1185">Reference proteome</keyword>
<proteinExistence type="predicted"/>
<name>A0AA37WKI2_9GAMM</name>
<dbReference type="EMBL" id="BSPD01000006">
    <property type="protein sequence ID" value="GLS24469.1"/>
    <property type="molecule type" value="Genomic_DNA"/>
</dbReference>
<dbReference type="AlphaFoldDB" id="A0AA37WKI2"/>
<organism evidence="1 2">
    <name type="scientific">Marinibactrum halimedae</name>
    <dbReference type="NCBI Taxonomy" id="1444977"/>
    <lineage>
        <taxon>Bacteria</taxon>
        <taxon>Pseudomonadati</taxon>
        <taxon>Pseudomonadota</taxon>
        <taxon>Gammaproteobacteria</taxon>
        <taxon>Cellvibrionales</taxon>
        <taxon>Cellvibrionaceae</taxon>
        <taxon>Marinibactrum</taxon>
    </lineage>
</organism>
<accession>A0AA37WKI2</accession>
<evidence type="ECO:0000313" key="1">
    <source>
        <dbReference type="EMBL" id="GLS24469.1"/>
    </source>
</evidence>
<reference evidence="1 2" key="1">
    <citation type="journal article" date="2014" name="Int. J. Syst. Evol. Microbiol.">
        <title>Complete genome sequence of Corynebacterium casei LMG S-19264T (=DSM 44701T), isolated from a smear-ripened cheese.</title>
        <authorList>
            <consortium name="US DOE Joint Genome Institute (JGI-PGF)"/>
            <person name="Walter F."/>
            <person name="Albersmeier A."/>
            <person name="Kalinowski J."/>
            <person name="Ruckert C."/>
        </authorList>
    </citation>
    <scope>NUCLEOTIDE SEQUENCE [LARGE SCALE GENOMIC DNA]</scope>
    <source>
        <strain evidence="1 2">NBRC 110095</strain>
    </source>
</reference>
<protein>
    <submittedName>
        <fullName evidence="1">Uncharacterized protein</fullName>
    </submittedName>
</protein>
<comment type="caution">
    <text evidence="1">The sequence shown here is derived from an EMBL/GenBank/DDBJ whole genome shotgun (WGS) entry which is preliminary data.</text>
</comment>